<dbReference type="InterPro" id="IPR035901">
    <property type="entry name" value="GIY-YIG_endonuc_sf"/>
</dbReference>
<keyword evidence="4" id="KW-1185">Reference proteome</keyword>
<protein>
    <recommendedName>
        <fullName evidence="1">GIY-YIG domain-containing protein</fullName>
    </recommendedName>
</protein>
<gene>
    <name evidence="2" type="ORF">N0F65_009869</name>
    <name evidence="3" type="ORF">N0F65_009890</name>
</gene>
<accession>A0AAV2YY20</accession>
<dbReference type="EMBL" id="DAKRPA010000135">
    <property type="protein sequence ID" value="DAZ97439.1"/>
    <property type="molecule type" value="Genomic_DNA"/>
</dbReference>
<dbReference type="InterPro" id="IPR000305">
    <property type="entry name" value="GIY-YIG_endonuc"/>
</dbReference>
<comment type="caution">
    <text evidence="3">The sequence shown here is derived from an EMBL/GenBank/DDBJ whole genome shotgun (WGS) entry which is preliminary data.</text>
</comment>
<dbReference type="Gene3D" id="3.40.1440.10">
    <property type="entry name" value="GIY-YIG endonuclease"/>
    <property type="match status" value="1"/>
</dbReference>
<evidence type="ECO:0000313" key="2">
    <source>
        <dbReference type="EMBL" id="DAZ97418.1"/>
    </source>
</evidence>
<reference evidence="3" key="1">
    <citation type="submission" date="2022-11" db="EMBL/GenBank/DDBJ databases">
        <authorList>
            <person name="Morgan W.R."/>
            <person name="Tartar A."/>
        </authorList>
    </citation>
    <scope>NUCLEOTIDE SEQUENCE</scope>
    <source>
        <strain evidence="3">ARSEF 373</strain>
    </source>
</reference>
<evidence type="ECO:0000259" key="1">
    <source>
        <dbReference type="SMART" id="SM00465"/>
    </source>
</evidence>
<organism evidence="3 4">
    <name type="scientific">Lagenidium giganteum</name>
    <dbReference type="NCBI Taxonomy" id="4803"/>
    <lineage>
        <taxon>Eukaryota</taxon>
        <taxon>Sar</taxon>
        <taxon>Stramenopiles</taxon>
        <taxon>Oomycota</taxon>
        <taxon>Peronosporomycetes</taxon>
        <taxon>Pythiales</taxon>
        <taxon>Pythiaceae</taxon>
    </lineage>
</organism>
<dbReference type="AlphaFoldDB" id="A0AAV2YY20"/>
<dbReference type="Pfam" id="PF01541">
    <property type="entry name" value="GIY-YIG"/>
    <property type="match status" value="1"/>
</dbReference>
<evidence type="ECO:0000313" key="4">
    <source>
        <dbReference type="Proteomes" id="UP001146120"/>
    </source>
</evidence>
<evidence type="ECO:0000313" key="3">
    <source>
        <dbReference type="EMBL" id="DAZ97439.1"/>
    </source>
</evidence>
<feature type="domain" description="GIY-YIG" evidence="1">
    <location>
        <begin position="2"/>
        <end position="97"/>
    </location>
</feature>
<name>A0AAV2YY20_9STRA</name>
<dbReference type="SMART" id="SM00465">
    <property type="entry name" value="GIYc"/>
    <property type="match status" value="1"/>
</dbReference>
<sequence length="142" mass="16809">MIGLIYEITNKDRSIVYVGSTLQTIERRWNHHKSNFKRWCEGKDTACSIYHHFKELGIDHFQISVIKEYEVKSADELRQYEHLVIGKRNCVNTQRLSTDERYLARRDKLNKKIDCPCGGRYAVKNKCLHARTNIHKTWLSAQ</sequence>
<reference evidence="3" key="2">
    <citation type="journal article" date="2023" name="Microbiol Resour">
        <title>Decontamination and Annotation of the Draft Genome Sequence of the Oomycete Lagenidium giganteum ARSEF 373.</title>
        <authorList>
            <person name="Morgan W.R."/>
            <person name="Tartar A."/>
        </authorList>
    </citation>
    <scope>NUCLEOTIDE SEQUENCE</scope>
    <source>
        <strain evidence="3">ARSEF 373</strain>
    </source>
</reference>
<dbReference type="EMBL" id="DAKRPA010000135">
    <property type="protein sequence ID" value="DAZ97418.1"/>
    <property type="molecule type" value="Genomic_DNA"/>
</dbReference>
<dbReference type="SUPFAM" id="SSF82771">
    <property type="entry name" value="GIY-YIG endonuclease"/>
    <property type="match status" value="1"/>
</dbReference>
<proteinExistence type="predicted"/>
<dbReference type="Proteomes" id="UP001146120">
    <property type="component" value="Unassembled WGS sequence"/>
</dbReference>